<dbReference type="Gene3D" id="2.160.10.10">
    <property type="entry name" value="Hexapeptide repeat proteins"/>
    <property type="match status" value="1"/>
</dbReference>
<evidence type="ECO:0000256" key="6">
    <source>
        <dbReference type="ARBA" id="ARBA00030179"/>
    </source>
</evidence>
<evidence type="ECO:0000256" key="11">
    <source>
        <dbReference type="SAM" id="MobiDB-lite"/>
    </source>
</evidence>
<keyword evidence="5 13" id="KW-0648">Protein biosynthesis</keyword>
<dbReference type="GO" id="GO:0005851">
    <property type="term" value="C:eukaryotic translation initiation factor 2B complex"/>
    <property type="evidence" value="ECO:0007669"/>
    <property type="project" value="TreeGrafter"/>
</dbReference>
<dbReference type="Pfam" id="PF25084">
    <property type="entry name" value="LbH_EIF2B"/>
    <property type="match status" value="1"/>
</dbReference>
<dbReference type="InterPro" id="IPR056764">
    <property type="entry name" value="LbH_EIF2B3/5"/>
</dbReference>
<dbReference type="Pfam" id="PF00483">
    <property type="entry name" value="NTP_transferase"/>
    <property type="match status" value="1"/>
</dbReference>
<feature type="compositionally biased region" description="Low complexity" evidence="11">
    <location>
        <begin position="562"/>
        <end position="583"/>
    </location>
</feature>
<dbReference type="PROSITE" id="PS51363">
    <property type="entry name" value="W2"/>
    <property type="match status" value="1"/>
</dbReference>
<feature type="region of interest" description="Disordered" evidence="11">
    <location>
        <begin position="1"/>
        <end position="22"/>
    </location>
</feature>
<dbReference type="OrthoDB" id="424572at2759"/>
<gene>
    <name evidence="13" type="ORF">CMQ_259</name>
</gene>
<feature type="compositionally biased region" description="Low complexity" evidence="11">
    <location>
        <begin position="1"/>
        <end position="11"/>
    </location>
</feature>
<dbReference type="HOGENOM" id="CLU_012507_1_0_1"/>
<evidence type="ECO:0000256" key="3">
    <source>
        <dbReference type="ARBA" id="ARBA00018601"/>
    </source>
</evidence>
<dbReference type="InterPro" id="IPR005835">
    <property type="entry name" value="NTP_transferase_dom"/>
</dbReference>
<dbReference type="FunFam" id="3.90.550.10:FF:000066">
    <property type="entry name" value="Translation initiation factor eIF-2B subunit epsilon"/>
    <property type="match status" value="1"/>
</dbReference>
<keyword evidence="4" id="KW-0963">Cytoplasm</keyword>
<evidence type="ECO:0000256" key="1">
    <source>
        <dbReference type="ARBA" id="ARBA00004514"/>
    </source>
</evidence>
<dbReference type="PANTHER" id="PTHR45887:SF1">
    <property type="entry name" value="TRANSLATION INITIATION FACTOR EIF-2B SUBUNIT EPSILON"/>
    <property type="match status" value="1"/>
</dbReference>
<dbReference type="Gene3D" id="3.90.550.10">
    <property type="entry name" value="Spore Coat Polysaccharide Biosynthesis Protein SpsA, Chain A"/>
    <property type="match status" value="1"/>
</dbReference>
<feature type="region of interest" description="Disordered" evidence="11">
    <location>
        <begin position="796"/>
        <end position="817"/>
    </location>
</feature>
<dbReference type="InterPro" id="IPR044123">
    <property type="entry name" value="W2_eIF2B_epsilon"/>
</dbReference>
<dbReference type="InterPro" id="IPR016024">
    <property type="entry name" value="ARM-type_fold"/>
</dbReference>
<proteinExistence type="inferred from homology"/>
<evidence type="ECO:0000313" key="13">
    <source>
        <dbReference type="EMBL" id="EFW99941.1"/>
    </source>
</evidence>
<evidence type="ECO:0000256" key="2">
    <source>
        <dbReference type="ARBA" id="ARBA00007878"/>
    </source>
</evidence>
<evidence type="ECO:0000313" key="14">
    <source>
        <dbReference type="Proteomes" id="UP000007796"/>
    </source>
</evidence>
<dbReference type="RefSeq" id="XP_014169356.1">
    <property type="nucleotide sequence ID" value="XM_014313881.1"/>
</dbReference>
<dbReference type="InParanoid" id="F0XR84"/>
<dbReference type="Gene3D" id="1.25.40.180">
    <property type="match status" value="1"/>
</dbReference>
<evidence type="ECO:0000256" key="8">
    <source>
        <dbReference type="ARBA" id="ARBA00044144"/>
    </source>
</evidence>
<dbReference type="STRING" id="655863.F0XR84"/>
<evidence type="ECO:0000256" key="7">
    <source>
        <dbReference type="ARBA" id="ARBA00031190"/>
    </source>
</evidence>
<evidence type="ECO:0000256" key="4">
    <source>
        <dbReference type="ARBA" id="ARBA00022490"/>
    </source>
</evidence>
<accession>F0XR84</accession>
<sequence>MVQSNKKAAAGRGKKAGKGQVDEKGEDVLQAVILADSFQDRFKPLTIDTPRCLLPLANTPLIEYTLEYLAMNGVQEVYVYVGAHGDQVEGYLAASPRWAAGSKINPFQSLDTIRVAQATSLGDFLRDLDKRGIIEGDFVLVHGDLVANVPLDPILERHRARRLANRDAIMTMVLREAEDDHRSRAHGIEPLFVLEAESGRCLEYDEMTPLDSRADRRLMVDPAFFERPADIEVRADLIDTGIDICTPDVLALWTESFDCDLPRKNFLHNVLKDWELNGKLIFTDIVTDGYAARASSLQMYDGVCRDVLGRWTYPLVPETNLVSGHSYRSLRRCLGGNVAAERGVQISPSATVASAVLGLHTSVGTGSVVSGSTLGRRCRIGRNVQIHDCYLWDDVVVGDNVVLTRSVLASGVSVGRGCVLPAGSVLGSGVVVADGFTSARSSGDVKLSIVGRDGRRVADDAAVVGAGGKGAAFRYESDDSDDDRDSEGEEDDDSSDPSTTAEHLQRSLIFSTAHLNLSMSSISSFGSDEDGEHGVFGGDDGVSAHGHSHGDEGGDGDGEGYLGVDGSRNGSRSRFSSFASAVAGGSGGGHGEGGGGRGDGSGRGDGKTAGEGGGSTFHADAVHGLLDALRDESSSDFESARLEFMSLRLAMDASDGALRRAVAAAFARRTAELAMGDDAAAPPKLDPAKAAERAVKGQRGAARFVRDVGIGGGSAAEQVEFVLALQRTLVGLRIRLGEEVAAASGSPAPGTLLAALLQQLYGNDVLEEEGILACTWLRWPLRAFVLRVYENSKGGVPPKSKTISTAPPSWMSDRAVRPCDTRTHGSGWIVRVRLTDARQVDAPSPTAVMANSPGASATRRNVVDAELPRRAVPSNVYHTSNGAVPESV</sequence>
<dbReference type="GO" id="GO:0003743">
    <property type="term" value="F:translation initiation factor activity"/>
    <property type="evidence" value="ECO:0007669"/>
    <property type="project" value="UniProtKB-KW"/>
</dbReference>
<dbReference type="SUPFAM" id="SSF53448">
    <property type="entry name" value="Nucleotide-diphospho-sugar transferases"/>
    <property type="match status" value="1"/>
</dbReference>
<dbReference type="CDD" id="cd04197">
    <property type="entry name" value="eIF-2B_epsilon_N"/>
    <property type="match status" value="1"/>
</dbReference>
<keyword evidence="14" id="KW-1185">Reference proteome</keyword>
<name>F0XR84_GROCL</name>
<organism evidence="14">
    <name type="scientific">Grosmannia clavigera (strain kw1407 / UAMH 11150)</name>
    <name type="common">Blue stain fungus</name>
    <name type="synonym">Graphiocladiella clavigera</name>
    <dbReference type="NCBI Taxonomy" id="655863"/>
    <lineage>
        <taxon>Eukaryota</taxon>
        <taxon>Fungi</taxon>
        <taxon>Dikarya</taxon>
        <taxon>Ascomycota</taxon>
        <taxon>Pezizomycotina</taxon>
        <taxon>Sordariomycetes</taxon>
        <taxon>Sordariomycetidae</taxon>
        <taxon>Ophiostomatales</taxon>
        <taxon>Ophiostomataceae</taxon>
        <taxon>Leptographium</taxon>
    </lineage>
</organism>
<evidence type="ECO:0000259" key="12">
    <source>
        <dbReference type="PROSITE" id="PS51363"/>
    </source>
</evidence>
<keyword evidence="5 13" id="KW-0396">Initiation factor</keyword>
<feature type="region of interest" description="Disordered" evidence="11">
    <location>
        <begin position="472"/>
        <end position="503"/>
    </location>
</feature>
<feature type="compositionally biased region" description="Acidic residues" evidence="11">
    <location>
        <begin position="478"/>
        <end position="495"/>
    </location>
</feature>
<feature type="region of interest" description="Disordered" evidence="11">
    <location>
        <begin position="526"/>
        <end position="615"/>
    </location>
</feature>
<dbReference type="GeneID" id="25975595"/>
<dbReference type="GO" id="GO:0031369">
    <property type="term" value="F:translation initiation factor binding"/>
    <property type="evidence" value="ECO:0007669"/>
    <property type="project" value="InterPro"/>
</dbReference>
<protein>
    <recommendedName>
        <fullName evidence="3">Mannose-1-phosphate guanyltransferase</fullName>
    </recommendedName>
    <alternativeName>
        <fullName evidence="7">GDP-mannose pyrophosphorylase</fullName>
    </alternativeName>
    <alternativeName>
        <fullName evidence="6">GTP-mannose-1-phosphate guanylyltransferase</fullName>
    </alternativeName>
    <alternativeName>
        <fullName evidence="8">Translation initiation factor eIF2B subunit epsilon</fullName>
    </alternativeName>
    <alternativeName>
        <fullName evidence="9">eIF2B GDP-GTP exchange factor subunit epsilon</fullName>
    </alternativeName>
</protein>
<reference evidence="13 14" key="1">
    <citation type="journal article" date="2011" name="Proc. Natl. Acad. Sci. U.S.A.">
        <title>Genome and transcriptome analyses of the mountain pine beetle-fungal symbiont Grosmannia clavigera, a lodgepole pine pathogen.</title>
        <authorList>
            <person name="DiGuistini S."/>
            <person name="Wang Y."/>
            <person name="Liao N.Y."/>
            <person name="Taylor G."/>
            <person name="Tanguay P."/>
            <person name="Feau N."/>
            <person name="Henrissat B."/>
            <person name="Chan S.K."/>
            <person name="Hesse-Orce U."/>
            <person name="Alamouti S.M."/>
            <person name="Tsui C.K.M."/>
            <person name="Docking R.T."/>
            <person name="Levasseur A."/>
            <person name="Haridas S."/>
            <person name="Robertson G."/>
            <person name="Birol I."/>
            <person name="Holt R.A."/>
            <person name="Marra M.A."/>
            <person name="Hamelin R.C."/>
            <person name="Hirst M."/>
            <person name="Jones S.J.M."/>
            <person name="Bohlmann J."/>
            <person name="Breuil C."/>
        </authorList>
    </citation>
    <scope>NUCLEOTIDE SEQUENCE [LARGE SCALE GENOMIC DNA]</scope>
    <source>
        <strain evidence="14">kw1407 / UAMH 11150</strain>
    </source>
</reference>
<evidence type="ECO:0000256" key="9">
    <source>
        <dbReference type="ARBA" id="ARBA00044345"/>
    </source>
</evidence>
<dbReference type="PANTHER" id="PTHR45887">
    <property type="entry name" value="TRANSLATION INITIATION FACTOR EIF-2B SUBUNIT EPSILON"/>
    <property type="match status" value="1"/>
</dbReference>
<evidence type="ECO:0000256" key="5">
    <source>
        <dbReference type="ARBA" id="ARBA00022540"/>
    </source>
</evidence>
<dbReference type="CDD" id="cd11558">
    <property type="entry name" value="W2_eIF2B_epsilon"/>
    <property type="match status" value="1"/>
</dbReference>
<dbReference type="InterPro" id="IPR003307">
    <property type="entry name" value="W2_domain"/>
</dbReference>
<dbReference type="InterPro" id="IPR051956">
    <property type="entry name" value="eIF2B_epsilon"/>
</dbReference>
<dbReference type="InterPro" id="IPR035543">
    <property type="entry name" value="eIF-2B_epsilon_N"/>
</dbReference>
<feature type="compositionally biased region" description="Gly residues" evidence="11">
    <location>
        <begin position="584"/>
        <end position="599"/>
    </location>
</feature>
<dbReference type="AlphaFoldDB" id="F0XR84"/>
<dbReference type="Proteomes" id="UP000007796">
    <property type="component" value="Unassembled WGS sequence"/>
</dbReference>
<dbReference type="GO" id="GO:0005829">
    <property type="term" value="C:cytosol"/>
    <property type="evidence" value="ECO:0007669"/>
    <property type="project" value="UniProtKB-SubCell"/>
</dbReference>
<evidence type="ECO:0000256" key="10">
    <source>
        <dbReference type="ARBA" id="ARBA00046432"/>
    </source>
</evidence>
<comment type="subunit">
    <text evidence="10">Component of the translation initiation factor 2B (eIF2B) complex which is a heterodecamer of two sets of five different subunits: alpha, beta, gamma, delta and epsilon. Subunits alpha, beta and delta comprise a regulatory subcomplex and subunits epsilon and gamma comprise a catalytic subcomplex. Within the complex, the hexameric regulatory complex resides at the center, with the two heterodimeric catalytic subcomplexes bound on opposite sides.</text>
</comment>
<dbReference type="InterPro" id="IPR029044">
    <property type="entry name" value="Nucleotide-diphossugar_trans"/>
</dbReference>
<comment type="subcellular location">
    <subcellularLocation>
        <location evidence="1">Cytoplasm</location>
        <location evidence="1">Cytosol</location>
    </subcellularLocation>
</comment>
<dbReference type="EMBL" id="GL629807">
    <property type="protein sequence ID" value="EFW99941.1"/>
    <property type="molecule type" value="Genomic_DNA"/>
</dbReference>
<dbReference type="eggNOG" id="KOG1461">
    <property type="taxonomic scope" value="Eukaryota"/>
</dbReference>
<dbReference type="SUPFAM" id="SSF48371">
    <property type="entry name" value="ARM repeat"/>
    <property type="match status" value="1"/>
</dbReference>
<comment type="similarity">
    <text evidence="2">Belongs to the eIF-2B gamma/epsilon subunits family.</text>
</comment>
<feature type="domain" description="W2" evidence="12">
    <location>
        <begin position="612"/>
        <end position="888"/>
    </location>
</feature>
<dbReference type="GO" id="GO:0005085">
    <property type="term" value="F:guanyl-nucleotide exchange factor activity"/>
    <property type="evidence" value="ECO:0007669"/>
    <property type="project" value="InterPro"/>
</dbReference>